<dbReference type="Proteomes" id="UP000264310">
    <property type="component" value="Unassembled WGS sequence"/>
</dbReference>
<keyword evidence="3" id="KW-1185">Reference proteome</keyword>
<evidence type="ECO:0000313" key="2">
    <source>
        <dbReference type="EMBL" id="RFC62142.1"/>
    </source>
</evidence>
<organism evidence="2 3">
    <name type="scientific">Fulvimarina endophytica</name>
    <dbReference type="NCBI Taxonomy" id="2293836"/>
    <lineage>
        <taxon>Bacteria</taxon>
        <taxon>Pseudomonadati</taxon>
        <taxon>Pseudomonadota</taxon>
        <taxon>Alphaproteobacteria</taxon>
        <taxon>Hyphomicrobiales</taxon>
        <taxon>Aurantimonadaceae</taxon>
        <taxon>Fulvimarina</taxon>
    </lineage>
</organism>
<keyword evidence="1" id="KW-0472">Membrane</keyword>
<accession>A0A371WYU2</accession>
<protein>
    <submittedName>
        <fullName evidence="2">Uncharacterized protein</fullName>
    </submittedName>
</protein>
<dbReference type="AlphaFoldDB" id="A0A371WYU2"/>
<gene>
    <name evidence="2" type="ORF">DYI37_18050</name>
</gene>
<evidence type="ECO:0000313" key="3">
    <source>
        <dbReference type="Proteomes" id="UP000264310"/>
    </source>
</evidence>
<sequence length="202" mass="21872">MARRRPGRTCPHSTGRSIAPHEAAERSAVIEAIMSADDYAWRRGEVRFSGTPARADGVSDRVVRFLSWGVVVFSVGFFSVVTTISYLDPGFFDRLLIAGIEERRIDPIMVGSTSSHDKEGEASVHVEPMPAPVVVRSRELTPQDFSIVMVFGDEAHLASPGELWRVKAGMIVPGLGKVLAVEENEGGGTIKTEKAVLTGVPQ</sequence>
<dbReference type="EMBL" id="QURL01000009">
    <property type="protein sequence ID" value="RFC62142.1"/>
    <property type="molecule type" value="Genomic_DNA"/>
</dbReference>
<keyword evidence="1" id="KW-0812">Transmembrane</keyword>
<feature type="transmembrane region" description="Helical" evidence="1">
    <location>
        <begin position="65"/>
        <end position="87"/>
    </location>
</feature>
<evidence type="ECO:0000256" key="1">
    <source>
        <dbReference type="SAM" id="Phobius"/>
    </source>
</evidence>
<comment type="caution">
    <text evidence="2">The sequence shown here is derived from an EMBL/GenBank/DDBJ whole genome shotgun (WGS) entry which is preliminary data.</text>
</comment>
<proteinExistence type="predicted"/>
<keyword evidence="1" id="KW-1133">Transmembrane helix</keyword>
<name>A0A371WYU2_9HYPH</name>
<reference evidence="2 3" key="1">
    <citation type="submission" date="2018-08" db="EMBL/GenBank/DDBJ databases">
        <title>Fulvimarina sp. 85, whole genome shotgun sequence.</title>
        <authorList>
            <person name="Tuo L."/>
        </authorList>
    </citation>
    <scope>NUCLEOTIDE SEQUENCE [LARGE SCALE GENOMIC DNA]</scope>
    <source>
        <strain evidence="2 3">85</strain>
    </source>
</reference>